<evidence type="ECO:0000313" key="2">
    <source>
        <dbReference type="EMBL" id="KAF4451276.1"/>
    </source>
</evidence>
<name>A0A8H4P0C4_9HYPO</name>
<feature type="compositionally biased region" description="Basic residues" evidence="1">
    <location>
        <begin position="87"/>
        <end position="98"/>
    </location>
</feature>
<dbReference type="EMBL" id="JAADJG010000223">
    <property type="protein sequence ID" value="KAF4451276.1"/>
    <property type="molecule type" value="Genomic_DNA"/>
</dbReference>
<dbReference type="AlphaFoldDB" id="A0A8H4P0C4"/>
<proteinExistence type="predicted"/>
<evidence type="ECO:0000256" key="1">
    <source>
        <dbReference type="SAM" id="MobiDB-lite"/>
    </source>
</evidence>
<feature type="compositionally biased region" description="Polar residues" evidence="1">
    <location>
        <begin position="31"/>
        <end position="42"/>
    </location>
</feature>
<dbReference type="Proteomes" id="UP000605986">
    <property type="component" value="Unassembled WGS sequence"/>
</dbReference>
<feature type="compositionally biased region" description="Basic and acidic residues" evidence="1">
    <location>
        <begin position="57"/>
        <end position="86"/>
    </location>
</feature>
<comment type="caution">
    <text evidence="2">The sequence shown here is derived from an EMBL/GenBank/DDBJ whole genome shotgun (WGS) entry which is preliminary data.</text>
</comment>
<reference evidence="2" key="1">
    <citation type="submission" date="2020-01" db="EMBL/GenBank/DDBJ databases">
        <title>Identification and distribution of gene clusters putatively required for synthesis of sphingolipid metabolism inhibitors in phylogenetically diverse species of the filamentous fungus Fusarium.</title>
        <authorList>
            <person name="Kim H.-S."/>
            <person name="Busman M."/>
            <person name="Brown D.W."/>
            <person name="Divon H."/>
            <person name="Uhlig S."/>
            <person name="Proctor R.H."/>
        </authorList>
    </citation>
    <scope>NUCLEOTIDE SEQUENCE</scope>
    <source>
        <strain evidence="2">NRRL 53441</strain>
    </source>
</reference>
<evidence type="ECO:0000313" key="3">
    <source>
        <dbReference type="Proteomes" id="UP000605986"/>
    </source>
</evidence>
<feature type="region of interest" description="Disordered" evidence="1">
    <location>
        <begin position="28"/>
        <end position="103"/>
    </location>
</feature>
<protein>
    <submittedName>
        <fullName evidence="2">Uncharacterized protein</fullName>
    </submittedName>
</protein>
<organism evidence="2 3">
    <name type="scientific">Fusarium austroafricanum</name>
    <dbReference type="NCBI Taxonomy" id="2364996"/>
    <lineage>
        <taxon>Eukaryota</taxon>
        <taxon>Fungi</taxon>
        <taxon>Dikarya</taxon>
        <taxon>Ascomycota</taxon>
        <taxon>Pezizomycotina</taxon>
        <taxon>Sordariomycetes</taxon>
        <taxon>Hypocreomycetidae</taxon>
        <taxon>Hypocreales</taxon>
        <taxon>Nectriaceae</taxon>
        <taxon>Fusarium</taxon>
        <taxon>Fusarium concolor species complex</taxon>
    </lineage>
</organism>
<keyword evidence="3" id="KW-1185">Reference proteome</keyword>
<gene>
    <name evidence="2" type="ORF">F53441_5697</name>
</gene>
<accession>A0A8H4P0C4</accession>
<sequence>MFRFLRSFPIRGIIAHYERRPHIQLGFSPSRLYTDTSTNKPQLENPPPEKPTLVGRQADETQPEAKPEAKPEDAKAEIAEQEDAPRYNRHGQRVYQKKNNRDHQTAGFYVPKGILPNRVGNIQVREINRASKHLDKTYPDMPPNHKAEFVLSLCDPLLYDQRLGPKKIDHRVVSYVRERYLTGEHGEEEVQQKIDSIIAKWRGKDGSEKDIPVSESA</sequence>